<gene>
    <name evidence="3" type="ORF">JOF29_000104</name>
</gene>
<accession>A0ABS4UBK7</accession>
<evidence type="ECO:0008006" key="5">
    <source>
        <dbReference type="Google" id="ProtNLM"/>
    </source>
</evidence>
<organism evidence="3 4">
    <name type="scientific">Kribbella aluminosa</name>
    <dbReference type="NCBI Taxonomy" id="416017"/>
    <lineage>
        <taxon>Bacteria</taxon>
        <taxon>Bacillati</taxon>
        <taxon>Actinomycetota</taxon>
        <taxon>Actinomycetes</taxon>
        <taxon>Propionibacteriales</taxon>
        <taxon>Kribbellaceae</taxon>
        <taxon>Kribbella</taxon>
    </lineage>
</organism>
<name>A0ABS4UBK7_9ACTN</name>
<feature type="compositionally biased region" description="Low complexity" evidence="1">
    <location>
        <begin position="71"/>
        <end position="98"/>
    </location>
</feature>
<evidence type="ECO:0000313" key="3">
    <source>
        <dbReference type="EMBL" id="MBP2349021.1"/>
    </source>
</evidence>
<comment type="caution">
    <text evidence="3">The sequence shown here is derived from an EMBL/GenBank/DDBJ whole genome shotgun (WGS) entry which is preliminary data.</text>
</comment>
<keyword evidence="2" id="KW-0732">Signal</keyword>
<dbReference type="RefSeq" id="WP_209692250.1">
    <property type="nucleotide sequence ID" value="NZ_BAAAVU010000028.1"/>
</dbReference>
<evidence type="ECO:0000256" key="1">
    <source>
        <dbReference type="SAM" id="MobiDB-lite"/>
    </source>
</evidence>
<dbReference type="Proteomes" id="UP000755585">
    <property type="component" value="Unassembled WGS sequence"/>
</dbReference>
<feature type="region of interest" description="Disordered" evidence="1">
    <location>
        <begin position="70"/>
        <end position="105"/>
    </location>
</feature>
<keyword evidence="4" id="KW-1185">Reference proteome</keyword>
<evidence type="ECO:0000256" key="2">
    <source>
        <dbReference type="SAM" id="SignalP"/>
    </source>
</evidence>
<evidence type="ECO:0000313" key="4">
    <source>
        <dbReference type="Proteomes" id="UP000755585"/>
    </source>
</evidence>
<feature type="chain" id="PRO_5046110837" description="DUF305 domain-containing protein" evidence="2">
    <location>
        <begin position="21"/>
        <end position="105"/>
    </location>
</feature>
<protein>
    <recommendedName>
        <fullName evidence="5">DUF305 domain-containing protein</fullName>
    </recommendedName>
</protein>
<dbReference type="EMBL" id="JAGINT010000001">
    <property type="protein sequence ID" value="MBP2349021.1"/>
    <property type="molecule type" value="Genomic_DNA"/>
</dbReference>
<reference evidence="3 4" key="1">
    <citation type="submission" date="2021-03" db="EMBL/GenBank/DDBJ databases">
        <title>Sequencing the genomes of 1000 actinobacteria strains.</title>
        <authorList>
            <person name="Klenk H.-P."/>
        </authorList>
    </citation>
    <scope>NUCLEOTIDE SEQUENCE [LARGE SCALE GENOMIC DNA]</scope>
    <source>
        <strain evidence="3 4">DSM 18824</strain>
    </source>
</reference>
<proteinExistence type="predicted"/>
<feature type="signal peptide" evidence="2">
    <location>
        <begin position="1"/>
        <end position="20"/>
    </location>
</feature>
<sequence length="105" mass="10259">MAVATTLLGGLGTYGAAAFAAPPADPRPAPSATVSTAPGVDAMIRHCTDQLPAGERGAAEKEMREMMTHHGAGNSMMGGSAGNSMMGSGESMTGMMVGATDGAGS</sequence>